<organism evidence="1 2">
    <name type="scientific">Chitinophaga caeni</name>
    <dbReference type="NCBI Taxonomy" id="2029983"/>
    <lineage>
        <taxon>Bacteria</taxon>
        <taxon>Pseudomonadati</taxon>
        <taxon>Bacteroidota</taxon>
        <taxon>Chitinophagia</taxon>
        <taxon>Chitinophagales</taxon>
        <taxon>Chitinophagaceae</taxon>
        <taxon>Chitinophaga</taxon>
    </lineage>
</organism>
<name>A0A291QY40_9BACT</name>
<dbReference type="KEGG" id="cbae:COR50_17740"/>
<dbReference type="SUPFAM" id="SSF51556">
    <property type="entry name" value="Metallo-dependent hydrolases"/>
    <property type="match status" value="1"/>
</dbReference>
<dbReference type="Gene3D" id="3.20.20.140">
    <property type="entry name" value="Metal-dependent hydrolases"/>
    <property type="match status" value="1"/>
</dbReference>
<reference evidence="1 2" key="1">
    <citation type="submission" date="2017-10" db="EMBL/GenBank/DDBJ databases">
        <title>Paenichitinophaga pekingensis gen. nov., sp. nov., isolated from activated sludge.</title>
        <authorList>
            <person name="Jin D."/>
            <person name="Kong X."/>
            <person name="Deng Y."/>
            <person name="Bai Z."/>
        </authorList>
    </citation>
    <scope>NUCLEOTIDE SEQUENCE [LARGE SCALE GENOMIC DNA]</scope>
    <source>
        <strain evidence="1 2">13</strain>
    </source>
</reference>
<sequence>MSHFDFHMHPVFKRYICQFESLYPTQRKAEELLLPIDMKNPLIDLLEENFLHILESQVCLSQMKKGDLQMGVAAIAPVEEIFVQKNGLFGKILNSQFFTAPVDQTIFKLIRDHKISYYQLLLRELNLYKLLYEKGQIHILNRAEGKVPATNGQPVLAIGIEGGHSLSRSLVRRPGEPDTILVNSQQPLDALVKDFLDNPLLSAADSLRHLQQAMWKEKMDICYLVLTHLSYIPEQFLATHAFGMKMIESEAVYPYGNGISQQGKEVIDAAYTMKVGNKSAQILIDIKHMALKSRLDFYAYRQEKNYALPIIASHMGVTGCSIEEWKFSLESSRLLNTYGVPFVGITMDRSLAGYWGAINKEFTFNSWSINLMDEDIEEVMKSKGMIGLSLDVRILGWQAGLAKKDKEEYLSWEDFRFFFPDEAKKLSPGDMPYEESYLLPTKQERHPLALCFNILHIVAVGNEIPGCDPWQHICIGSDYDGLINPVANCRDAAQLPALGKALARWLPIAEKTYVEERQLDWLLPRKKDGIDKLALEKIVQGILFENGRSFLENWVGQKL</sequence>
<gene>
    <name evidence="1" type="ORF">COR50_17740</name>
</gene>
<dbReference type="OrthoDB" id="611177at2"/>
<dbReference type="Proteomes" id="UP000220133">
    <property type="component" value="Chromosome"/>
</dbReference>
<dbReference type="RefSeq" id="WP_098195229.1">
    <property type="nucleotide sequence ID" value="NZ_CP023777.1"/>
</dbReference>
<evidence type="ECO:0000313" key="2">
    <source>
        <dbReference type="Proteomes" id="UP000220133"/>
    </source>
</evidence>
<dbReference type="InterPro" id="IPR032466">
    <property type="entry name" value="Metal_Hydrolase"/>
</dbReference>
<dbReference type="AlphaFoldDB" id="A0A291QY40"/>
<evidence type="ECO:0000313" key="1">
    <source>
        <dbReference type="EMBL" id="ATL48858.1"/>
    </source>
</evidence>
<evidence type="ECO:0008006" key="3">
    <source>
        <dbReference type="Google" id="ProtNLM"/>
    </source>
</evidence>
<accession>A0A291QY40</accession>
<keyword evidence="2" id="KW-1185">Reference proteome</keyword>
<protein>
    <recommendedName>
        <fullName evidence="3">Peptidase M19</fullName>
    </recommendedName>
</protein>
<proteinExistence type="predicted"/>
<dbReference type="EMBL" id="CP023777">
    <property type="protein sequence ID" value="ATL48858.1"/>
    <property type="molecule type" value="Genomic_DNA"/>
</dbReference>